<dbReference type="AlphaFoldDB" id="A0A6G1E1G5"/>
<accession>A0A6G1E1G5</accession>
<sequence length="104" mass="11489">MSWTAPTVLKKRRLLSSSTSVRCSSWLRMSTIDRFRVILRRRRSSSPFSRCRGRPACPPRPSSAAGPNLLEEEHCCCCCCCRLLADLGELVVSSSSLTLTLLGG</sequence>
<reference evidence="2 3" key="1">
    <citation type="submission" date="2019-11" db="EMBL/GenBank/DDBJ databases">
        <title>Whole genome sequence of Oryza granulata.</title>
        <authorList>
            <person name="Li W."/>
        </authorList>
    </citation>
    <scope>NUCLEOTIDE SEQUENCE [LARGE SCALE GENOMIC DNA]</scope>
    <source>
        <strain evidence="3">cv. Menghai</strain>
        <tissue evidence="2">Leaf</tissue>
    </source>
</reference>
<evidence type="ECO:0000313" key="3">
    <source>
        <dbReference type="Proteomes" id="UP000479710"/>
    </source>
</evidence>
<dbReference type="EMBL" id="SPHZ02000005">
    <property type="protein sequence ID" value="KAF0918629.1"/>
    <property type="molecule type" value="Genomic_DNA"/>
</dbReference>
<gene>
    <name evidence="2" type="ORF">E2562_025207</name>
</gene>
<feature type="region of interest" description="Disordered" evidence="1">
    <location>
        <begin position="44"/>
        <end position="65"/>
    </location>
</feature>
<protein>
    <submittedName>
        <fullName evidence="2">Uncharacterized protein</fullName>
    </submittedName>
</protein>
<name>A0A6G1E1G5_9ORYZ</name>
<keyword evidence="3" id="KW-1185">Reference proteome</keyword>
<comment type="caution">
    <text evidence="2">The sequence shown here is derived from an EMBL/GenBank/DDBJ whole genome shotgun (WGS) entry which is preliminary data.</text>
</comment>
<organism evidence="2 3">
    <name type="scientific">Oryza meyeriana var. granulata</name>
    <dbReference type="NCBI Taxonomy" id="110450"/>
    <lineage>
        <taxon>Eukaryota</taxon>
        <taxon>Viridiplantae</taxon>
        <taxon>Streptophyta</taxon>
        <taxon>Embryophyta</taxon>
        <taxon>Tracheophyta</taxon>
        <taxon>Spermatophyta</taxon>
        <taxon>Magnoliopsida</taxon>
        <taxon>Liliopsida</taxon>
        <taxon>Poales</taxon>
        <taxon>Poaceae</taxon>
        <taxon>BOP clade</taxon>
        <taxon>Oryzoideae</taxon>
        <taxon>Oryzeae</taxon>
        <taxon>Oryzinae</taxon>
        <taxon>Oryza</taxon>
        <taxon>Oryza meyeriana</taxon>
    </lineage>
</organism>
<evidence type="ECO:0000256" key="1">
    <source>
        <dbReference type="SAM" id="MobiDB-lite"/>
    </source>
</evidence>
<dbReference type="Proteomes" id="UP000479710">
    <property type="component" value="Unassembled WGS sequence"/>
</dbReference>
<proteinExistence type="predicted"/>
<evidence type="ECO:0000313" key="2">
    <source>
        <dbReference type="EMBL" id="KAF0918629.1"/>
    </source>
</evidence>